<keyword evidence="4" id="KW-0238">DNA-binding</keyword>
<dbReference type="GO" id="GO:0003677">
    <property type="term" value="F:DNA binding"/>
    <property type="evidence" value="ECO:0007669"/>
    <property type="project" value="UniProtKB-UniRule"/>
</dbReference>
<keyword evidence="7" id="KW-1185">Reference proteome</keyword>
<keyword evidence="1 4" id="KW-0889">Transcription antitermination</keyword>
<evidence type="ECO:0000313" key="7">
    <source>
        <dbReference type="Proteomes" id="UP000320359"/>
    </source>
</evidence>
<protein>
    <recommendedName>
        <fullName evidence="4">Transcription antitermination protein RfaH</fullName>
    </recommendedName>
</protein>
<dbReference type="Proteomes" id="UP000320359">
    <property type="component" value="Unassembled WGS sequence"/>
</dbReference>
<evidence type="ECO:0000256" key="3">
    <source>
        <dbReference type="ARBA" id="ARBA00023163"/>
    </source>
</evidence>
<dbReference type="OrthoDB" id="9790639at2"/>
<name>A0A552X5C4_9GAMM</name>
<dbReference type="AlphaFoldDB" id="A0A552X5C4"/>
<keyword evidence="2 4" id="KW-0805">Transcription regulation</keyword>
<dbReference type="SUPFAM" id="SSF50104">
    <property type="entry name" value="Translation proteins SH3-like domain"/>
    <property type="match status" value="1"/>
</dbReference>
<dbReference type="HAMAP" id="MF_00951">
    <property type="entry name" value="RfaH"/>
    <property type="match status" value="1"/>
</dbReference>
<dbReference type="InterPro" id="IPR006645">
    <property type="entry name" value="NGN-like_dom"/>
</dbReference>
<proteinExistence type="inferred from homology"/>
<feature type="domain" description="NusG-like N-terminal" evidence="5">
    <location>
        <begin position="5"/>
        <end position="104"/>
    </location>
</feature>
<dbReference type="SUPFAM" id="SSF82679">
    <property type="entry name" value="N-utilization substance G protein NusG, N-terminal domain"/>
    <property type="match status" value="1"/>
</dbReference>
<evidence type="ECO:0000259" key="5">
    <source>
        <dbReference type="SMART" id="SM00738"/>
    </source>
</evidence>
<dbReference type="SMART" id="SM00738">
    <property type="entry name" value="NGN"/>
    <property type="match status" value="1"/>
</dbReference>
<comment type="function">
    <text evidence="4">Enhances distal genes transcription elongation in a specialized subset of operons that encode extracytoplasmic components.</text>
</comment>
<dbReference type="GO" id="GO:0001073">
    <property type="term" value="F:transcription antitermination factor activity, DNA binding"/>
    <property type="evidence" value="ECO:0007669"/>
    <property type="project" value="UniProtKB-UniRule"/>
</dbReference>
<dbReference type="InterPro" id="IPR043425">
    <property type="entry name" value="NusG-like"/>
</dbReference>
<dbReference type="PANTHER" id="PTHR30265">
    <property type="entry name" value="RHO-INTERACTING TRANSCRIPTION TERMINATION FACTOR NUSG"/>
    <property type="match status" value="1"/>
</dbReference>
<dbReference type="NCBIfam" id="NF006534">
    <property type="entry name" value="PRK09014.1"/>
    <property type="match status" value="1"/>
</dbReference>
<dbReference type="EMBL" id="VJWL01000001">
    <property type="protein sequence ID" value="TRW50205.1"/>
    <property type="molecule type" value="Genomic_DNA"/>
</dbReference>
<accession>A0A552X5C4</accession>
<evidence type="ECO:0000256" key="4">
    <source>
        <dbReference type="HAMAP-Rule" id="MF_00951"/>
    </source>
</evidence>
<comment type="similarity">
    <text evidence="4">Belongs to the RfaH family.</text>
</comment>
<organism evidence="6 7">
    <name type="scientific">Aliidiomarina halalkaliphila</name>
    <dbReference type="NCBI Taxonomy" id="2593535"/>
    <lineage>
        <taxon>Bacteria</taxon>
        <taxon>Pseudomonadati</taxon>
        <taxon>Pseudomonadota</taxon>
        <taxon>Gammaproteobacteria</taxon>
        <taxon>Alteromonadales</taxon>
        <taxon>Idiomarinaceae</taxon>
        <taxon>Aliidiomarina</taxon>
    </lineage>
</organism>
<comment type="subunit">
    <text evidence="4">Interacts with both the nontemplate DNA and the RNA polymerase (RNAP).</text>
</comment>
<keyword evidence="3 4" id="KW-0804">Transcription</keyword>
<dbReference type="InterPro" id="IPR010215">
    <property type="entry name" value="Transcription_antiterm_RfaH"/>
</dbReference>
<dbReference type="Gene3D" id="3.30.70.940">
    <property type="entry name" value="NusG, N-terminal domain"/>
    <property type="match status" value="1"/>
</dbReference>
<dbReference type="Pfam" id="PF02357">
    <property type="entry name" value="NusG"/>
    <property type="match status" value="1"/>
</dbReference>
<sequence>MYRNMPAWYVLHCKARQEERAKANLEQQGFRTLCPMFTHQKRIAGKRKLVREALFPNYIFIQSEPEQLNINALRSTRGVRTIVRFGNHIATVPESIIEHFEQSAEQADNNAVSSLFAAGSRVEIIAGAFAGLQAVYHMPKGDERCIVLLDMLGKQQQLEIEEDKLITT</sequence>
<reference evidence="6 7" key="1">
    <citation type="submission" date="2019-07" db="EMBL/GenBank/DDBJ databases">
        <authorList>
            <person name="Yang M."/>
            <person name="Zhao D."/>
            <person name="Xiang H."/>
        </authorList>
    </citation>
    <scope>NUCLEOTIDE SEQUENCE [LARGE SCALE GENOMIC DNA]</scope>
    <source>
        <strain evidence="6 7">IM1326</strain>
    </source>
</reference>
<evidence type="ECO:0000256" key="1">
    <source>
        <dbReference type="ARBA" id="ARBA00022814"/>
    </source>
</evidence>
<dbReference type="InterPro" id="IPR036735">
    <property type="entry name" value="NGN_dom_sf"/>
</dbReference>
<gene>
    <name evidence="4 6" type="primary">rfaH</name>
    <name evidence="6" type="ORF">FM042_05050</name>
</gene>
<dbReference type="PANTHER" id="PTHR30265:SF7">
    <property type="entry name" value="TRANSCRIPTION ANTITERMINATION PROTEIN RFAH"/>
    <property type="match status" value="1"/>
</dbReference>
<dbReference type="CDD" id="cd06091">
    <property type="entry name" value="KOW_NusG"/>
    <property type="match status" value="1"/>
</dbReference>
<dbReference type="GO" id="GO:0005829">
    <property type="term" value="C:cytosol"/>
    <property type="evidence" value="ECO:0007669"/>
    <property type="project" value="TreeGrafter"/>
</dbReference>
<dbReference type="CDD" id="cd09892">
    <property type="entry name" value="NGN_SP_RfaH"/>
    <property type="match status" value="1"/>
</dbReference>
<evidence type="ECO:0000256" key="2">
    <source>
        <dbReference type="ARBA" id="ARBA00023015"/>
    </source>
</evidence>
<dbReference type="NCBIfam" id="TIGR01955">
    <property type="entry name" value="RfaH"/>
    <property type="match status" value="1"/>
</dbReference>
<dbReference type="InterPro" id="IPR008991">
    <property type="entry name" value="Translation_prot_SH3-like_sf"/>
</dbReference>
<dbReference type="GO" id="GO:0006354">
    <property type="term" value="P:DNA-templated transcription elongation"/>
    <property type="evidence" value="ECO:0007669"/>
    <property type="project" value="InterPro"/>
</dbReference>
<comment type="caution">
    <text evidence="6">The sequence shown here is derived from an EMBL/GenBank/DDBJ whole genome shotgun (WGS) entry which is preliminary data.</text>
</comment>
<evidence type="ECO:0000313" key="6">
    <source>
        <dbReference type="EMBL" id="TRW50205.1"/>
    </source>
</evidence>